<organism evidence="2 3">
    <name type="scientific">Brevibacillus laterosporus</name>
    <name type="common">Bacillus laterosporus</name>
    <dbReference type="NCBI Taxonomy" id="1465"/>
    <lineage>
        <taxon>Bacteria</taxon>
        <taxon>Bacillati</taxon>
        <taxon>Bacillota</taxon>
        <taxon>Bacilli</taxon>
        <taxon>Bacillales</taxon>
        <taxon>Paenibacillaceae</taxon>
        <taxon>Brevibacillus</taxon>
    </lineage>
</organism>
<evidence type="ECO:0000259" key="1">
    <source>
        <dbReference type="Pfam" id="PF18066"/>
    </source>
</evidence>
<dbReference type="InterPro" id="IPR041270">
    <property type="entry name" value="Phage_ABA_S"/>
</dbReference>
<evidence type="ECO:0000313" key="3">
    <source>
        <dbReference type="Proteomes" id="UP000239759"/>
    </source>
</evidence>
<dbReference type="Proteomes" id="UP000239759">
    <property type="component" value="Unassembled WGS sequence"/>
</dbReference>
<dbReference type="Gene3D" id="3.30.2120.10">
    <property type="entry name" value="Bacillus phage protein-like"/>
    <property type="match status" value="1"/>
</dbReference>
<dbReference type="Pfam" id="PF18066">
    <property type="entry name" value="Phage_ABA_S"/>
    <property type="match status" value="1"/>
</dbReference>
<feature type="domain" description="Phage ABA sandwich" evidence="1">
    <location>
        <begin position="9"/>
        <end position="104"/>
    </location>
</feature>
<dbReference type="InterPro" id="IPR028985">
    <property type="entry name" value="Bacillus_phage_prot-like"/>
</dbReference>
<dbReference type="EMBL" id="PRKQ01000001">
    <property type="protein sequence ID" value="PPB12941.1"/>
    <property type="molecule type" value="Genomic_DNA"/>
</dbReference>
<proteinExistence type="predicted"/>
<protein>
    <recommendedName>
        <fullName evidence="1">Phage ABA sandwich domain-containing protein</fullName>
    </recommendedName>
</protein>
<dbReference type="RefSeq" id="WP_104030342.1">
    <property type="nucleotide sequence ID" value="NZ_PRKQ01000001.1"/>
</dbReference>
<gene>
    <name evidence="2" type="ORF">C4A77_00715</name>
</gene>
<evidence type="ECO:0000313" key="2">
    <source>
        <dbReference type="EMBL" id="PPB12941.1"/>
    </source>
</evidence>
<dbReference type="AlphaFoldDB" id="A0AAP8QGT8"/>
<reference evidence="2 3" key="1">
    <citation type="submission" date="2018-02" db="EMBL/GenBank/DDBJ databases">
        <title>Comparative analysis of genomes of three Brevibacillus laterosporus strains producers of potent antimicrobials isolated from silage.</title>
        <authorList>
            <person name="Kojic M."/>
            <person name="Miljkovic M."/>
            <person name="Studholme D."/>
            <person name="Filipic B."/>
        </authorList>
    </citation>
    <scope>NUCLEOTIDE SEQUENCE [LARGE SCALE GENOMIC DNA]</scope>
    <source>
        <strain evidence="2 3">BGSP11</strain>
    </source>
</reference>
<accession>A0AAP8QGT8</accession>
<comment type="caution">
    <text evidence="2">The sequence shown here is derived from an EMBL/GenBank/DDBJ whole genome shotgun (WGS) entry which is preliminary data.</text>
</comment>
<name>A0AAP8QGT8_BRELA</name>
<sequence>MTEQQIIETLATKVMGWEVLTNDWRGLMFRRPDGMFVSEWSWNPFERLVDAFQVMDKLFIALIPQAGNPPEELKYLAVIDGRPIGRKIEVFAKTAQEAICKAAMEVVEQGESNSEKGMRVQNHSEHLLG</sequence>